<sequence>MVRGFQRVISLLVNSFLVGASTFLSQEEHEKSICGEPEKHHSGYINGLFYVFYETRRVIRETTDVPVVLWLSGGPGCSGLIAMFVENGPCSVGQGSPTAELNTYSWTKSAHMLYVDQPRGTGFSPSRNSNSLHVQHSDWAESSAIEDLTIFLQGFFQQNPSYASNDLYIFGESYGGRYVPDLVHHIMTSDNSNNDQLKKNLRGIGIGNGLVSEKANCDTIGSFAQTTSKGQLANATQSLVDQCDEAVQACQAPSFGGVNDCSRTNVCTRLSGQIISAAHSLNMNHYDIRAPCYPDAFNLCYKFTPLFMFVNMASTMETLGMPGHSWAPCNQDVFSHVMNADWFEESEYKVAYVLNHGVRVLIYAGDYDLICNWMGQDKWTQEMVWDHQTEFRAQPLSAWKINGQEAGQKRSFGNLTMLRVYNAGHMVPHDQPEVALEMFSSFIHPN</sequence>
<organism evidence="8">
    <name type="scientific">Thraustotheca clavata</name>
    <dbReference type="NCBI Taxonomy" id="74557"/>
    <lineage>
        <taxon>Eukaryota</taxon>
        <taxon>Sar</taxon>
        <taxon>Stramenopiles</taxon>
        <taxon>Oomycota</taxon>
        <taxon>Saprolegniomycetes</taxon>
        <taxon>Saprolegniales</taxon>
        <taxon>Achlyaceae</taxon>
        <taxon>Thraustotheca</taxon>
    </lineage>
</organism>
<dbReference type="PROSITE" id="PS00131">
    <property type="entry name" value="CARBOXYPEPT_SER_SER"/>
    <property type="match status" value="1"/>
</dbReference>
<keyword evidence="4 7" id="KW-0732">Signal</keyword>
<evidence type="ECO:0000256" key="6">
    <source>
        <dbReference type="ARBA" id="ARBA00023180"/>
    </source>
</evidence>
<comment type="similarity">
    <text evidence="1 7">Belongs to the peptidase S10 family.</text>
</comment>
<dbReference type="PANTHER" id="PTHR11802:SF113">
    <property type="entry name" value="SERINE CARBOXYPEPTIDASE CTSA-4.1"/>
    <property type="match status" value="1"/>
</dbReference>
<dbReference type="Gene3D" id="3.40.50.1820">
    <property type="entry name" value="alpha/beta hydrolase"/>
    <property type="match status" value="1"/>
</dbReference>
<evidence type="ECO:0000313" key="8">
    <source>
        <dbReference type="EMBL" id="AIG55394.1"/>
    </source>
</evidence>
<dbReference type="InterPro" id="IPR029058">
    <property type="entry name" value="AB_hydrolase_fold"/>
</dbReference>
<evidence type="ECO:0000256" key="3">
    <source>
        <dbReference type="ARBA" id="ARBA00022670"/>
    </source>
</evidence>
<evidence type="ECO:0000256" key="7">
    <source>
        <dbReference type="RuleBase" id="RU361156"/>
    </source>
</evidence>
<dbReference type="InterPro" id="IPR001563">
    <property type="entry name" value="Peptidase_S10"/>
</dbReference>
<feature type="chain" id="PRO_5005109423" description="Carboxypeptidase" evidence="7">
    <location>
        <begin position="21"/>
        <end position="446"/>
    </location>
</feature>
<protein>
    <recommendedName>
        <fullName evidence="7">Carboxypeptidase</fullName>
        <ecNumber evidence="7">3.4.16.-</ecNumber>
    </recommendedName>
</protein>
<keyword evidence="5 7" id="KW-0378">Hydrolase</keyword>
<accession>A0A0A7CLU0</accession>
<keyword evidence="6" id="KW-0325">Glycoprotein</keyword>
<dbReference type="EMBL" id="KM037933">
    <property type="protein sequence ID" value="AIG55394.1"/>
    <property type="molecule type" value="Genomic_DNA"/>
</dbReference>
<dbReference type="InterPro" id="IPR033124">
    <property type="entry name" value="Ser_caboxypep_his_AS"/>
</dbReference>
<evidence type="ECO:0000256" key="4">
    <source>
        <dbReference type="ARBA" id="ARBA00022729"/>
    </source>
</evidence>
<dbReference type="EC" id="3.4.16.-" evidence="7"/>
<dbReference type="GO" id="GO:0006508">
    <property type="term" value="P:proteolysis"/>
    <property type="evidence" value="ECO:0007669"/>
    <property type="project" value="UniProtKB-KW"/>
</dbReference>
<evidence type="ECO:0000256" key="2">
    <source>
        <dbReference type="ARBA" id="ARBA00022645"/>
    </source>
</evidence>
<dbReference type="PRINTS" id="PR00724">
    <property type="entry name" value="CRBOXYPTASEC"/>
</dbReference>
<dbReference type="PANTHER" id="PTHR11802">
    <property type="entry name" value="SERINE PROTEASE FAMILY S10 SERINE CARBOXYPEPTIDASE"/>
    <property type="match status" value="1"/>
</dbReference>
<keyword evidence="3 7" id="KW-0645">Protease</keyword>
<reference evidence="8" key="1">
    <citation type="journal article" date="2014" name="Genome Biol. Evol.">
        <title>The secreted proteins of Achlya hypogyna and Thraustotheca clavata identify the ancestral oomycete secretome and reveal gene acquisitions by horizontal gene transfer.</title>
        <authorList>
            <person name="Misner I."/>
            <person name="Blouin N."/>
            <person name="Leonard G."/>
            <person name="Richards T.A."/>
            <person name="Lane C.E."/>
        </authorList>
    </citation>
    <scope>NUCLEOTIDE SEQUENCE</scope>
    <source>
        <strain evidence="8">ATCC 34112</strain>
    </source>
</reference>
<name>A0A0A7CLU0_9STRA</name>
<feature type="signal peptide" evidence="7">
    <location>
        <begin position="1"/>
        <end position="20"/>
    </location>
</feature>
<keyword evidence="2 7" id="KW-0121">Carboxypeptidase</keyword>
<evidence type="ECO:0000256" key="1">
    <source>
        <dbReference type="ARBA" id="ARBA00009431"/>
    </source>
</evidence>
<dbReference type="Pfam" id="PF00450">
    <property type="entry name" value="Peptidase_S10"/>
    <property type="match status" value="1"/>
</dbReference>
<dbReference type="SUPFAM" id="SSF53474">
    <property type="entry name" value="alpha/beta-Hydrolases"/>
    <property type="match status" value="1"/>
</dbReference>
<proteinExistence type="inferred from homology"/>
<dbReference type="GO" id="GO:0004185">
    <property type="term" value="F:serine-type carboxypeptidase activity"/>
    <property type="evidence" value="ECO:0007669"/>
    <property type="project" value="UniProtKB-UniRule"/>
</dbReference>
<evidence type="ECO:0000256" key="5">
    <source>
        <dbReference type="ARBA" id="ARBA00022801"/>
    </source>
</evidence>
<dbReference type="InterPro" id="IPR018202">
    <property type="entry name" value="Ser_caboxypep_ser_AS"/>
</dbReference>
<dbReference type="PROSITE" id="PS00560">
    <property type="entry name" value="CARBOXYPEPT_SER_HIS"/>
    <property type="match status" value="1"/>
</dbReference>
<dbReference type="AlphaFoldDB" id="A0A0A7CLU0"/>